<evidence type="ECO:0008006" key="2">
    <source>
        <dbReference type="Google" id="ProtNLM"/>
    </source>
</evidence>
<accession>A0A6J5M7N2</accession>
<reference evidence="1" key="1">
    <citation type="submission" date="2020-04" db="EMBL/GenBank/DDBJ databases">
        <authorList>
            <person name="Chiriac C."/>
            <person name="Salcher M."/>
            <person name="Ghai R."/>
            <person name="Kavagutti S V."/>
        </authorList>
    </citation>
    <scope>NUCLEOTIDE SEQUENCE</scope>
</reference>
<name>A0A6J5M7N2_9CAUD</name>
<dbReference type="EMBL" id="LR796390">
    <property type="protein sequence ID" value="CAB4141607.1"/>
    <property type="molecule type" value="Genomic_DNA"/>
</dbReference>
<proteinExistence type="predicted"/>
<sequence length="403" mass="42049">MAVTQTTQVDPTIQPFLSFGLGEAQRLYQAGGPQYFAGDTFVRPSEATQTGLQALQNRAMQGNPLLASAQGAVQGAIQGQQNPAAQMYQNIYGQAASNPTSQFFTGLMGGSVNPAMAGTQATASGQYLSGNPFFQGAFAPAAQAATTQFQKAIGDVSSAASRAGRYGSGAMQNLQGQASNQLAQQLANTAGQLAYQNFAAERGMQEAAQGRLGALAQQNLANQMAGATGLGQNYQQALATQLAATGGLGQTFSQDVARQLTAAQLAPGMAQADYQDIQNLLNAGQLREGYTGRQLQSDINRFNFLQNAPQQNLATFLSSVYGNPLGRQGQQTTSGYQDTSNLQNILGTAATIGGLYRNVGGMQGVRGLYNAGSSFLRGFAPTVNALDFSGYPSFDAMQADIYG</sequence>
<protein>
    <recommendedName>
        <fullName evidence="2">Tail fiber domain-containing protein</fullName>
    </recommendedName>
</protein>
<organism evidence="1">
    <name type="scientific">uncultured Caudovirales phage</name>
    <dbReference type="NCBI Taxonomy" id="2100421"/>
    <lineage>
        <taxon>Viruses</taxon>
        <taxon>Duplodnaviria</taxon>
        <taxon>Heunggongvirae</taxon>
        <taxon>Uroviricota</taxon>
        <taxon>Caudoviricetes</taxon>
        <taxon>Peduoviridae</taxon>
        <taxon>Maltschvirus</taxon>
        <taxon>Maltschvirus maltsch</taxon>
    </lineage>
</organism>
<evidence type="ECO:0000313" key="1">
    <source>
        <dbReference type="EMBL" id="CAB4141607.1"/>
    </source>
</evidence>
<gene>
    <name evidence="1" type="ORF">UFOVP415_45</name>
</gene>